<reference evidence="5 6" key="1">
    <citation type="submission" date="2016-05" db="EMBL/GenBank/DDBJ databases">
        <title>Paenibacillus oryzae. sp. nov., isolated from the rice root.</title>
        <authorList>
            <person name="Zhang J."/>
            <person name="Zhang X."/>
        </authorList>
    </citation>
    <scope>NUCLEOTIDE SEQUENCE [LARGE SCALE GENOMIC DNA]</scope>
    <source>
        <strain evidence="5 6">1DrF-4</strain>
    </source>
</reference>
<evidence type="ECO:0000256" key="2">
    <source>
        <dbReference type="ARBA" id="ARBA00007639"/>
    </source>
</evidence>
<dbReference type="Proteomes" id="UP000092024">
    <property type="component" value="Unassembled WGS sequence"/>
</dbReference>
<dbReference type="GO" id="GO:0030246">
    <property type="term" value="F:carbohydrate binding"/>
    <property type="evidence" value="ECO:0007669"/>
    <property type="project" value="UniProtKB-ARBA"/>
</dbReference>
<dbReference type="EMBL" id="LYPA01000020">
    <property type="protein sequence ID" value="OBR69215.1"/>
    <property type="molecule type" value="Genomic_DNA"/>
</dbReference>
<proteinExistence type="inferred from homology"/>
<name>A0A1A5YV00_9BACL</name>
<dbReference type="STRING" id="1844972.A7K91_00325"/>
<evidence type="ECO:0000256" key="3">
    <source>
        <dbReference type="ARBA" id="ARBA00022729"/>
    </source>
</evidence>
<keyword evidence="3" id="KW-0732">Signal</keyword>
<dbReference type="OrthoDB" id="9800520at2"/>
<dbReference type="PANTHER" id="PTHR46847">
    <property type="entry name" value="D-ALLOSE-BINDING PERIPLASMIC PROTEIN-RELATED"/>
    <property type="match status" value="1"/>
</dbReference>
<dbReference type="PANTHER" id="PTHR46847:SF1">
    <property type="entry name" value="D-ALLOSE-BINDING PERIPLASMIC PROTEIN-RELATED"/>
    <property type="match status" value="1"/>
</dbReference>
<gene>
    <name evidence="5" type="ORF">A7K91_00325</name>
</gene>
<feature type="domain" description="Periplasmic binding protein" evidence="4">
    <location>
        <begin position="48"/>
        <end position="295"/>
    </location>
</feature>
<dbReference type="Pfam" id="PF13407">
    <property type="entry name" value="Peripla_BP_4"/>
    <property type="match status" value="1"/>
</dbReference>
<comment type="caution">
    <text evidence="5">The sequence shown here is derived from an EMBL/GenBank/DDBJ whole genome shotgun (WGS) entry which is preliminary data.</text>
</comment>
<sequence length="337" mass="36784">MKKLLLLYFILIMTLLAYLYVAHFRGNDTMYNEQEAGLRGGLDEKYVMVNFLSGIDYWKNVLKGFEDAAETLNVSVEYRGATQYGAQEEVIVLEQVIARKPAGIAVSAIDSEVLNDAIQKAVEAGIPVVMFDADAPDSKAYSFIGTNNYEAGVTAARQMAAMSGGKGQFGIITHPNQLNHQQRTKGFKETIEREFPDMELVAIEDGKGDQLVSEQKTLDMISGYSNLSGIFVTEASGGVGVGNAVYAAGLQGKLTVICFDTDKGTLDMIKSGTVSATIAQGTWSMGYWSLMQLFHLNHQLVEPMPDWRGANVSPVPNYVDTGVTVVTVDNVDHFYAK</sequence>
<comment type="subcellular location">
    <subcellularLocation>
        <location evidence="1">Cell envelope</location>
    </subcellularLocation>
</comment>
<keyword evidence="6" id="KW-1185">Reference proteome</keyword>
<organism evidence="5 6">
    <name type="scientific">Paenibacillus oryzae</name>
    <dbReference type="NCBI Taxonomy" id="1844972"/>
    <lineage>
        <taxon>Bacteria</taxon>
        <taxon>Bacillati</taxon>
        <taxon>Bacillota</taxon>
        <taxon>Bacilli</taxon>
        <taxon>Bacillales</taxon>
        <taxon>Paenibacillaceae</taxon>
        <taxon>Paenibacillus</taxon>
    </lineage>
</organism>
<dbReference type="GO" id="GO:0030313">
    <property type="term" value="C:cell envelope"/>
    <property type="evidence" value="ECO:0007669"/>
    <property type="project" value="UniProtKB-SubCell"/>
</dbReference>
<dbReference type="InterPro" id="IPR028082">
    <property type="entry name" value="Peripla_BP_I"/>
</dbReference>
<dbReference type="CDD" id="cd19969">
    <property type="entry name" value="PBP1_ABC_sugar_binding-like"/>
    <property type="match status" value="1"/>
</dbReference>
<comment type="similarity">
    <text evidence="2">Belongs to the bacterial solute-binding protein 2 family.</text>
</comment>
<evidence type="ECO:0000313" key="6">
    <source>
        <dbReference type="Proteomes" id="UP000092024"/>
    </source>
</evidence>
<dbReference type="Gene3D" id="3.40.50.2300">
    <property type="match status" value="2"/>
</dbReference>
<dbReference type="SUPFAM" id="SSF53822">
    <property type="entry name" value="Periplasmic binding protein-like I"/>
    <property type="match status" value="1"/>
</dbReference>
<evidence type="ECO:0000313" key="5">
    <source>
        <dbReference type="EMBL" id="OBR69215.1"/>
    </source>
</evidence>
<dbReference type="InterPro" id="IPR025997">
    <property type="entry name" value="SBP_2_dom"/>
</dbReference>
<protein>
    <submittedName>
        <fullName evidence="5">LacI family transcriptional regulator</fullName>
    </submittedName>
</protein>
<dbReference type="AlphaFoldDB" id="A0A1A5YV00"/>
<accession>A0A1A5YV00</accession>
<dbReference type="RefSeq" id="WP_068678621.1">
    <property type="nucleotide sequence ID" value="NZ_LYPA01000020.1"/>
</dbReference>
<evidence type="ECO:0000259" key="4">
    <source>
        <dbReference type="Pfam" id="PF13407"/>
    </source>
</evidence>
<evidence type="ECO:0000256" key="1">
    <source>
        <dbReference type="ARBA" id="ARBA00004196"/>
    </source>
</evidence>